<keyword evidence="2" id="KW-0132">Cell division</keyword>
<dbReference type="InterPro" id="IPR043129">
    <property type="entry name" value="ATPase_NBD"/>
</dbReference>
<evidence type="ECO:0000313" key="2">
    <source>
        <dbReference type="EMBL" id="SDH85892.1"/>
    </source>
</evidence>
<dbReference type="Proteomes" id="UP000183255">
    <property type="component" value="Unassembled WGS sequence"/>
</dbReference>
<reference evidence="2 3" key="1">
    <citation type="submission" date="2016-10" db="EMBL/GenBank/DDBJ databases">
        <authorList>
            <person name="de Groot N.N."/>
        </authorList>
    </citation>
    <scope>NUCLEOTIDE SEQUENCE [LARGE SCALE GENOMIC DNA]</scope>
    <source>
        <strain evidence="2 3">CGMCC 1.5058</strain>
    </source>
</reference>
<dbReference type="Pfam" id="PF02491">
    <property type="entry name" value="SHS2_FTSA"/>
    <property type="match status" value="1"/>
</dbReference>
<dbReference type="PANTHER" id="PTHR32432">
    <property type="entry name" value="CELL DIVISION PROTEIN FTSA-RELATED"/>
    <property type="match status" value="1"/>
</dbReference>
<accession>A0A1G8FUS5</accession>
<sequence length="435" mass="48503">MQMDHFVIGLDIGSHYIKASALSTTDEAFMVSALVESQGMDKNEIVDVKALGSAVKKVIQKLEVKISRNITSVFLCIQPEHLRFYETSGHAELFGDAVTQRELDIAMDSAQKVSVEDEDEIVDMLISKYYVDETIYGNPIGVRGSNFDFTGQLATAPKSYVEKLYDALALAKVKVAGTGVSTVGAGSILLSRGDWQKGAVIVDTGAHTTRAVYVRNHQVVDVSSVQLGGKNITRDLAIVLKISLLEAEELKKSYARGTLTREDNDYQMIEDIIKARIEEITSFAEKFVMKHQEAGEVRKLVVYGGGLCGFNAINKMYKSALNLSTNFITSDIIRDDSVLTIQSSGLAYHLLSAIHCKGAIDEMIRQEEHQLEEVSTSASDEDFFKKYQMKFGEENVEVKSMNSDDEDEYLDDYEDSSIFQRIRDWFVSLKNKIIK</sequence>
<dbReference type="GO" id="GO:0009898">
    <property type="term" value="C:cytoplasmic side of plasma membrane"/>
    <property type="evidence" value="ECO:0007669"/>
    <property type="project" value="TreeGrafter"/>
</dbReference>
<dbReference type="SMART" id="SM00842">
    <property type="entry name" value="FtsA"/>
    <property type="match status" value="1"/>
</dbReference>
<evidence type="ECO:0000259" key="1">
    <source>
        <dbReference type="SMART" id="SM00842"/>
    </source>
</evidence>
<organism evidence="2 3">
    <name type="scientific">Proteiniclasticum ruminis</name>
    <dbReference type="NCBI Taxonomy" id="398199"/>
    <lineage>
        <taxon>Bacteria</taxon>
        <taxon>Bacillati</taxon>
        <taxon>Bacillota</taxon>
        <taxon>Clostridia</taxon>
        <taxon>Eubacteriales</taxon>
        <taxon>Clostridiaceae</taxon>
        <taxon>Proteiniclasticum</taxon>
    </lineage>
</organism>
<dbReference type="Gene3D" id="3.30.420.40">
    <property type="match status" value="2"/>
</dbReference>
<name>A0A1G8FUS5_9CLOT</name>
<dbReference type="AlphaFoldDB" id="A0A1G8FUS5"/>
<evidence type="ECO:0000313" key="3">
    <source>
        <dbReference type="Proteomes" id="UP000183255"/>
    </source>
</evidence>
<dbReference type="SUPFAM" id="SSF53067">
    <property type="entry name" value="Actin-like ATPase domain"/>
    <property type="match status" value="2"/>
</dbReference>
<protein>
    <submittedName>
        <fullName evidence="2">Cell division protein FtsA</fullName>
    </submittedName>
</protein>
<feature type="domain" description="SHS2" evidence="1">
    <location>
        <begin position="7"/>
        <end position="189"/>
    </location>
</feature>
<dbReference type="EMBL" id="FNDZ01000001">
    <property type="protein sequence ID" value="SDH85892.1"/>
    <property type="molecule type" value="Genomic_DNA"/>
</dbReference>
<gene>
    <name evidence="2" type="ORF">SAMN05421804_10144</name>
</gene>
<dbReference type="GO" id="GO:0032153">
    <property type="term" value="C:cell division site"/>
    <property type="evidence" value="ECO:0007669"/>
    <property type="project" value="TreeGrafter"/>
</dbReference>
<dbReference type="Pfam" id="PF14450">
    <property type="entry name" value="FtsA"/>
    <property type="match status" value="1"/>
</dbReference>
<keyword evidence="2" id="KW-0131">Cell cycle</keyword>
<dbReference type="PANTHER" id="PTHR32432:SF4">
    <property type="entry name" value="CELL DIVISION PROTEIN FTSA"/>
    <property type="match status" value="1"/>
</dbReference>
<dbReference type="InterPro" id="IPR050696">
    <property type="entry name" value="FtsA/MreB"/>
</dbReference>
<proteinExistence type="predicted"/>
<dbReference type="InterPro" id="IPR003494">
    <property type="entry name" value="SHS2_FtsA"/>
</dbReference>
<dbReference type="GO" id="GO:0051301">
    <property type="term" value="P:cell division"/>
    <property type="evidence" value="ECO:0007669"/>
    <property type="project" value="UniProtKB-KW"/>
</dbReference>